<keyword evidence="3" id="KW-1185">Reference proteome</keyword>
<gene>
    <name evidence="2" type="ORF">HU727_025425</name>
    <name evidence="1" type="ORF">HU727_14820</name>
</gene>
<reference evidence="2" key="3">
    <citation type="submission" date="2021-06" db="EMBL/GenBank/DDBJ databases">
        <title>Updating the genus Pseudomonas: Description of 43 new species and partition of the Pseudomonas putida group.</title>
        <authorList>
            <person name="Girard L."/>
            <person name="Lood C."/>
            <person name="Vandamme P."/>
            <person name="Rokni-Zadeh H."/>
            <person name="Van Noort V."/>
            <person name="Hofte M."/>
            <person name="Lavigne R."/>
            <person name="De Mot R."/>
        </authorList>
    </citation>
    <scope>NUCLEOTIDE SEQUENCE</scope>
    <source>
        <strain evidence="2">SWRI153</strain>
    </source>
</reference>
<accession>A0A923F537</accession>
<dbReference type="EMBL" id="JABWQP010000007">
    <property type="protein sequence ID" value="MBC3342917.1"/>
    <property type="molecule type" value="Genomic_DNA"/>
</dbReference>
<reference evidence="1 3" key="1">
    <citation type="journal article" date="2020" name="Microorganisms">
        <title>Reliable Identification of Environmental Pseudomonas Isolates Using the rpoD Gene.</title>
        <authorList>
            <consortium name="The Broad Institute Genome Sequencing Platform"/>
            <person name="Girard L."/>
            <person name="Lood C."/>
            <person name="Rokni-Zadeh H."/>
            <person name="van Noort V."/>
            <person name="Lavigne R."/>
            <person name="De Mot R."/>
        </authorList>
    </citation>
    <scope>NUCLEOTIDE SEQUENCE</scope>
    <source>
        <strain evidence="1 3">SWRI153</strain>
    </source>
</reference>
<evidence type="ECO:0000313" key="3">
    <source>
        <dbReference type="Proteomes" id="UP000648816"/>
    </source>
</evidence>
<evidence type="ECO:0000313" key="2">
    <source>
        <dbReference type="EMBL" id="MBV4488933.1"/>
    </source>
</evidence>
<sequence length="130" mass="14767">MNFWNDLDGSSFFNRIFTSQIPIGEVTLFSVNIDNNRPIVILEFDIKEYPEAPPIKWKQSGFNTCRIGLNCSNIEELLIKNIPTKKNLTVSILNEAGSYRIRAINDESVIEFTTKHPLLCGPSAYLNSLE</sequence>
<dbReference type="AlphaFoldDB" id="A0A923F537"/>
<dbReference type="Pfam" id="PF15594">
    <property type="entry name" value="Imm50"/>
    <property type="match status" value="1"/>
</dbReference>
<dbReference type="RefSeq" id="WP_186532520.1">
    <property type="nucleotide sequence ID" value="NZ_JABWQP020000030.1"/>
</dbReference>
<protein>
    <submittedName>
        <fullName evidence="2">Immunity 50 family protein</fullName>
    </submittedName>
</protein>
<evidence type="ECO:0000313" key="1">
    <source>
        <dbReference type="EMBL" id="MBC3342917.1"/>
    </source>
</evidence>
<dbReference type="Proteomes" id="UP000648816">
    <property type="component" value="Unassembled WGS sequence"/>
</dbReference>
<proteinExistence type="predicted"/>
<dbReference type="EMBL" id="JABWQP020000030">
    <property type="protein sequence ID" value="MBV4488933.1"/>
    <property type="molecule type" value="Genomic_DNA"/>
</dbReference>
<comment type="caution">
    <text evidence="1">The sequence shown here is derived from an EMBL/GenBank/DDBJ whole genome shotgun (WGS) entry which is preliminary data.</text>
</comment>
<dbReference type="InterPro" id="IPR028957">
    <property type="entry name" value="Imm50"/>
</dbReference>
<name>A0A923F537_9PSED</name>
<organism evidence="1">
    <name type="scientific">Pseudomonas khorasanensis</name>
    <dbReference type="NCBI Taxonomy" id="2745508"/>
    <lineage>
        <taxon>Bacteria</taxon>
        <taxon>Pseudomonadati</taxon>
        <taxon>Pseudomonadota</taxon>
        <taxon>Gammaproteobacteria</taxon>
        <taxon>Pseudomonadales</taxon>
        <taxon>Pseudomonadaceae</taxon>
        <taxon>Pseudomonas</taxon>
    </lineage>
</organism>
<reference evidence="1" key="2">
    <citation type="submission" date="2020-07" db="EMBL/GenBank/DDBJ databases">
        <authorList>
            <person name="Lood C."/>
            <person name="Girard L."/>
        </authorList>
    </citation>
    <scope>NUCLEOTIDE SEQUENCE</scope>
    <source>
        <strain evidence="1">SWRI153</strain>
    </source>
</reference>